<keyword evidence="3" id="KW-0489">Methyltransferase</keyword>
<feature type="domain" description="Methyltransferase" evidence="2">
    <location>
        <begin position="54"/>
        <end position="149"/>
    </location>
</feature>
<evidence type="ECO:0000259" key="2">
    <source>
        <dbReference type="Pfam" id="PF13649"/>
    </source>
</evidence>
<dbReference type="InterPro" id="IPR029063">
    <property type="entry name" value="SAM-dependent_MTases_sf"/>
</dbReference>
<organism evidence="3 4">
    <name type="scientific">Methylocystis borbori</name>
    <dbReference type="NCBI Taxonomy" id="3118750"/>
    <lineage>
        <taxon>Bacteria</taxon>
        <taxon>Pseudomonadati</taxon>
        <taxon>Pseudomonadota</taxon>
        <taxon>Alphaproteobacteria</taxon>
        <taxon>Hyphomicrobiales</taxon>
        <taxon>Methylocystaceae</taxon>
        <taxon>Methylocystis</taxon>
    </lineage>
</organism>
<dbReference type="GO" id="GO:0032259">
    <property type="term" value="P:methylation"/>
    <property type="evidence" value="ECO:0007669"/>
    <property type="project" value="UniProtKB-KW"/>
</dbReference>
<dbReference type="GO" id="GO:0008168">
    <property type="term" value="F:methyltransferase activity"/>
    <property type="evidence" value="ECO:0007669"/>
    <property type="project" value="UniProtKB-KW"/>
</dbReference>
<name>A0ABU7XF43_9HYPH</name>
<keyword evidence="1 3" id="KW-0808">Transferase</keyword>
<evidence type="ECO:0000313" key="3">
    <source>
        <dbReference type="EMBL" id="MEF3365810.1"/>
    </source>
</evidence>
<dbReference type="CDD" id="cd02440">
    <property type="entry name" value="AdoMet_MTases"/>
    <property type="match status" value="1"/>
</dbReference>
<accession>A0ABU7XF43</accession>
<dbReference type="Gene3D" id="3.40.50.150">
    <property type="entry name" value="Vaccinia Virus protein VP39"/>
    <property type="match status" value="1"/>
</dbReference>
<dbReference type="InterPro" id="IPR041698">
    <property type="entry name" value="Methyltransf_25"/>
</dbReference>
<reference evidence="3 4" key="1">
    <citation type="submission" date="2024-02" db="EMBL/GenBank/DDBJ databases">
        <authorList>
            <person name="Grouzdev D."/>
        </authorList>
    </citation>
    <scope>NUCLEOTIDE SEQUENCE [LARGE SCALE GENOMIC DNA]</scope>
    <source>
        <strain evidence="3 4">9N</strain>
    </source>
</reference>
<dbReference type="RefSeq" id="WP_332080746.1">
    <property type="nucleotide sequence ID" value="NZ_JAZHYN010000009.1"/>
</dbReference>
<dbReference type="PANTHER" id="PTHR43861">
    <property type="entry name" value="TRANS-ACONITATE 2-METHYLTRANSFERASE-RELATED"/>
    <property type="match status" value="1"/>
</dbReference>
<protein>
    <submittedName>
        <fullName evidence="3">Class I SAM-dependent methyltransferase</fullName>
        <ecNumber evidence="3">2.1.-.-</ecNumber>
    </submittedName>
</protein>
<dbReference type="Pfam" id="PF13649">
    <property type="entry name" value="Methyltransf_25"/>
    <property type="match status" value="1"/>
</dbReference>
<dbReference type="SUPFAM" id="SSF53335">
    <property type="entry name" value="S-adenosyl-L-methionine-dependent methyltransferases"/>
    <property type="match status" value="1"/>
</dbReference>
<comment type="caution">
    <text evidence="3">The sequence shown here is derived from an EMBL/GenBank/DDBJ whole genome shotgun (WGS) entry which is preliminary data.</text>
</comment>
<dbReference type="EC" id="2.1.-.-" evidence="3"/>
<dbReference type="EMBL" id="JAZHYN010000009">
    <property type="protein sequence ID" value="MEF3365810.1"/>
    <property type="molecule type" value="Genomic_DNA"/>
</dbReference>
<evidence type="ECO:0000256" key="1">
    <source>
        <dbReference type="ARBA" id="ARBA00022679"/>
    </source>
</evidence>
<keyword evidence="4" id="KW-1185">Reference proteome</keyword>
<dbReference type="Proteomes" id="UP001350748">
    <property type="component" value="Unassembled WGS sequence"/>
</dbReference>
<gene>
    <name evidence="3" type="ORF">V3H18_04600</name>
</gene>
<sequence>MAAHQQTEYSGEIFDLWDTYKKVVVRDFMFHRALSEEVERGLKSRFGDRAYSLLDLGCGDASVFAPVLLRAPPGRYKGVDLSDTALALAAANLKSLPCAVELAHSDMLSALDGGAVYDAIHSSFVLHHLSTEEKAEFFRRAARALAPGGVILLVDTTREEDETRDDYLRHYFDWIDSGWEGLSALERDAIIEHISTSDWPEPLSLLDSQARAAGLRRLPGDAKHRWHRLMRFERI</sequence>
<proteinExistence type="predicted"/>
<evidence type="ECO:0000313" key="4">
    <source>
        <dbReference type="Proteomes" id="UP001350748"/>
    </source>
</evidence>